<keyword evidence="6" id="KW-0732">Signal</keyword>
<comment type="subcellular location">
    <subcellularLocation>
        <location evidence="1">Secreted</location>
        <location evidence="1">Extracellular space</location>
    </subcellularLocation>
</comment>
<feature type="signal peptide" evidence="6">
    <location>
        <begin position="1"/>
        <end position="23"/>
    </location>
</feature>
<dbReference type="GO" id="GO:0004252">
    <property type="term" value="F:serine-type endopeptidase activity"/>
    <property type="evidence" value="ECO:0007669"/>
    <property type="project" value="UniProtKB-EC"/>
</dbReference>
<dbReference type="PROSITE" id="PS50240">
    <property type="entry name" value="TRYPSIN_DOM"/>
    <property type="match status" value="1"/>
</dbReference>
<dbReference type="EC" id="3.4.21.4" evidence="5"/>
<dbReference type="FunFam" id="2.40.10.10:FF:000005">
    <property type="entry name" value="Serine protease 37"/>
    <property type="match status" value="1"/>
</dbReference>
<feature type="domain" description="Peptidase S1" evidence="7">
    <location>
        <begin position="26"/>
        <end position="248"/>
    </location>
</feature>
<protein>
    <recommendedName>
        <fullName evidence="5">trypsin</fullName>
        <ecNumber evidence="5">3.4.21.4</ecNumber>
    </recommendedName>
</protein>
<keyword evidence="3" id="KW-1015">Disulfide bond</keyword>
<name>A0A6J2W870_CHACN</name>
<keyword evidence="2" id="KW-0865">Zymogen</keyword>
<dbReference type="Proteomes" id="UP000504632">
    <property type="component" value="Chromosome 9"/>
</dbReference>
<dbReference type="AlphaFoldDB" id="A0A6J2W870"/>
<gene>
    <name evidence="9" type="primary">LOC115820663</name>
</gene>
<dbReference type="PRINTS" id="PR00722">
    <property type="entry name" value="CHYMOTRYPSIN"/>
</dbReference>
<dbReference type="OrthoDB" id="8440449at2759"/>
<dbReference type="GO" id="GO:0006508">
    <property type="term" value="P:proteolysis"/>
    <property type="evidence" value="ECO:0007669"/>
    <property type="project" value="InterPro"/>
</dbReference>
<reference evidence="9" key="1">
    <citation type="submission" date="2025-08" db="UniProtKB">
        <authorList>
            <consortium name="RefSeq"/>
        </authorList>
    </citation>
    <scope>IDENTIFICATION</scope>
</reference>
<dbReference type="Pfam" id="PF00089">
    <property type="entry name" value="Trypsin"/>
    <property type="match status" value="1"/>
</dbReference>
<evidence type="ECO:0000313" key="8">
    <source>
        <dbReference type="Proteomes" id="UP000504632"/>
    </source>
</evidence>
<keyword evidence="8" id="KW-1185">Reference proteome</keyword>
<evidence type="ECO:0000313" key="9">
    <source>
        <dbReference type="RefSeq" id="XP_030640162.1"/>
    </source>
</evidence>
<feature type="chain" id="PRO_5026698400" description="trypsin" evidence="6">
    <location>
        <begin position="24"/>
        <end position="251"/>
    </location>
</feature>
<dbReference type="GeneID" id="115820663"/>
<evidence type="ECO:0000256" key="1">
    <source>
        <dbReference type="ARBA" id="ARBA00004239"/>
    </source>
</evidence>
<dbReference type="PANTHER" id="PTHR24271:SF87">
    <property type="entry name" value="ARGININE ESTERASE-LIKE-RELATED"/>
    <property type="match status" value="1"/>
</dbReference>
<evidence type="ECO:0000256" key="2">
    <source>
        <dbReference type="ARBA" id="ARBA00023145"/>
    </source>
</evidence>
<dbReference type="PANTHER" id="PTHR24271">
    <property type="entry name" value="KALLIKREIN-RELATED"/>
    <property type="match status" value="1"/>
</dbReference>
<comment type="catalytic activity">
    <reaction evidence="4">
        <text>Preferential cleavage: Arg-|-Xaa, Lys-|-Xaa.</text>
        <dbReference type="EC" id="3.4.21.4"/>
    </reaction>
</comment>
<evidence type="ECO:0000256" key="5">
    <source>
        <dbReference type="ARBA" id="ARBA00038868"/>
    </source>
</evidence>
<dbReference type="InterPro" id="IPR009003">
    <property type="entry name" value="Peptidase_S1_PA"/>
</dbReference>
<accession>A0A6J2W870</accession>
<sequence length="251" mass="27654">MHGLCRALLVTAIATATFTASFGGEIINGKKAKKNSLQYMVSVQVHGKHICGGFLIGHNFVLTAASCNDTVSVVLGFHNLKGNGKENPQPYKVKKIRRPDSYKEPRKGDNIMLLELPKKVKVTKVGIPKKDKLIKANSKCLVAGWGRNATDSRKDTVDDLLYQNVRTVNLQTCEHQWKDQKFTLPPNIICAVGDKNAKDGVCEKDMGGPLVCDRTAVGIVSFNSKRCDHPTVFTQISKYIEWINSVINGKS</sequence>
<dbReference type="RefSeq" id="XP_030640162.1">
    <property type="nucleotide sequence ID" value="XM_030784302.1"/>
</dbReference>
<dbReference type="InterPro" id="IPR043504">
    <property type="entry name" value="Peptidase_S1_PA_chymotrypsin"/>
</dbReference>
<dbReference type="InParanoid" id="A0A6J2W870"/>
<dbReference type="InterPro" id="IPR001254">
    <property type="entry name" value="Trypsin_dom"/>
</dbReference>
<evidence type="ECO:0000256" key="6">
    <source>
        <dbReference type="SAM" id="SignalP"/>
    </source>
</evidence>
<dbReference type="CDD" id="cd00190">
    <property type="entry name" value="Tryp_SPc"/>
    <property type="match status" value="1"/>
</dbReference>
<dbReference type="InterPro" id="IPR001314">
    <property type="entry name" value="Peptidase_S1A"/>
</dbReference>
<evidence type="ECO:0000256" key="3">
    <source>
        <dbReference type="ARBA" id="ARBA00023157"/>
    </source>
</evidence>
<dbReference type="SMART" id="SM00020">
    <property type="entry name" value="Tryp_SPc"/>
    <property type="match status" value="1"/>
</dbReference>
<dbReference type="Gene3D" id="2.40.10.10">
    <property type="entry name" value="Trypsin-like serine proteases"/>
    <property type="match status" value="1"/>
</dbReference>
<dbReference type="GO" id="GO:0005576">
    <property type="term" value="C:extracellular region"/>
    <property type="evidence" value="ECO:0007669"/>
    <property type="project" value="UniProtKB-SubCell"/>
</dbReference>
<evidence type="ECO:0000256" key="4">
    <source>
        <dbReference type="ARBA" id="ARBA00036320"/>
    </source>
</evidence>
<proteinExistence type="predicted"/>
<evidence type="ECO:0000259" key="7">
    <source>
        <dbReference type="PROSITE" id="PS50240"/>
    </source>
</evidence>
<organism evidence="8 9">
    <name type="scientific">Chanos chanos</name>
    <name type="common">Milkfish</name>
    <name type="synonym">Mugil chanos</name>
    <dbReference type="NCBI Taxonomy" id="29144"/>
    <lineage>
        <taxon>Eukaryota</taxon>
        <taxon>Metazoa</taxon>
        <taxon>Chordata</taxon>
        <taxon>Craniata</taxon>
        <taxon>Vertebrata</taxon>
        <taxon>Euteleostomi</taxon>
        <taxon>Actinopterygii</taxon>
        <taxon>Neopterygii</taxon>
        <taxon>Teleostei</taxon>
        <taxon>Ostariophysi</taxon>
        <taxon>Gonorynchiformes</taxon>
        <taxon>Chanidae</taxon>
        <taxon>Chanos</taxon>
    </lineage>
</organism>
<dbReference type="SUPFAM" id="SSF50494">
    <property type="entry name" value="Trypsin-like serine proteases"/>
    <property type="match status" value="1"/>
</dbReference>